<keyword evidence="4" id="KW-1185">Reference proteome</keyword>
<evidence type="ECO:0000313" key="3">
    <source>
        <dbReference type="EMBL" id="UOE43736.1"/>
    </source>
</evidence>
<accession>A0ABY4C1B7</accession>
<evidence type="ECO:0000256" key="1">
    <source>
        <dbReference type="SAM" id="MobiDB-lite"/>
    </source>
</evidence>
<name>A0ABY4C1B7_9MICO</name>
<proteinExistence type="predicted"/>
<gene>
    <name evidence="3" type="ORF">MTO99_16430</name>
</gene>
<protein>
    <submittedName>
        <fullName evidence="3">Uncharacterized protein</fullName>
    </submittedName>
</protein>
<keyword evidence="2" id="KW-0812">Transmembrane</keyword>
<reference evidence="3 4" key="1">
    <citation type="submission" date="2022-03" db="EMBL/GenBank/DDBJ databases">
        <title>Mucilaginibacter sp. isolated from the gut of Protaetia brevitarsis seulensis larvae.</title>
        <authorList>
            <person name="Won M."/>
            <person name="Kim S.-J."/>
            <person name="Kwon S.-W."/>
        </authorList>
    </citation>
    <scope>NUCLEOTIDE SEQUENCE [LARGE SCALE GENOMIC DNA]</scope>
    <source>
        <strain evidence="3 4">CFWR-12</strain>
    </source>
</reference>
<feature type="compositionally biased region" description="Basic and acidic residues" evidence="1">
    <location>
        <begin position="40"/>
        <end position="54"/>
    </location>
</feature>
<feature type="transmembrane region" description="Helical" evidence="2">
    <location>
        <begin position="6"/>
        <end position="32"/>
    </location>
</feature>
<dbReference type="EMBL" id="CP094528">
    <property type="protein sequence ID" value="UOE43736.1"/>
    <property type="molecule type" value="Genomic_DNA"/>
</dbReference>
<keyword evidence="2" id="KW-1133">Transmembrane helix</keyword>
<keyword evidence="2" id="KW-0472">Membrane</keyword>
<evidence type="ECO:0000313" key="4">
    <source>
        <dbReference type="Proteomes" id="UP000832097"/>
    </source>
</evidence>
<evidence type="ECO:0000256" key="2">
    <source>
        <dbReference type="SAM" id="Phobius"/>
    </source>
</evidence>
<organism evidence="3 4">
    <name type="scientific">Agromyces larvae</name>
    <dbReference type="NCBI Taxonomy" id="2929802"/>
    <lineage>
        <taxon>Bacteria</taxon>
        <taxon>Bacillati</taxon>
        <taxon>Actinomycetota</taxon>
        <taxon>Actinomycetes</taxon>
        <taxon>Micrococcales</taxon>
        <taxon>Microbacteriaceae</taxon>
        <taxon>Agromyces</taxon>
    </lineage>
</organism>
<dbReference type="Proteomes" id="UP000832097">
    <property type="component" value="Chromosome"/>
</dbReference>
<dbReference type="RefSeq" id="WP_243554909.1">
    <property type="nucleotide sequence ID" value="NZ_CP094528.1"/>
</dbReference>
<sequence length="65" mass="7536">MDIMLILGWIVGLVLGLLALYLVIRLGVLHALRDHDRPRRASLSEHHDAVEQPRTKAWWEQNEGR</sequence>
<feature type="region of interest" description="Disordered" evidence="1">
    <location>
        <begin position="40"/>
        <end position="65"/>
    </location>
</feature>